<dbReference type="OrthoDB" id="4957221at2759"/>
<name>A0A0B4GBR8_METGA</name>
<dbReference type="HOGENOM" id="CLU_1713690_0_0_1"/>
<evidence type="ECO:0000313" key="2">
    <source>
        <dbReference type="EMBL" id="KID84305.1"/>
    </source>
</evidence>
<keyword evidence="1" id="KW-1133">Transmembrane helix</keyword>
<protein>
    <submittedName>
        <fullName evidence="2">Uncharacterized protein</fullName>
    </submittedName>
</protein>
<evidence type="ECO:0000256" key="1">
    <source>
        <dbReference type="SAM" id="Phobius"/>
    </source>
</evidence>
<accession>A0A0B4GBR8</accession>
<proteinExistence type="predicted"/>
<feature type="transmembrane region" description="Helical" evidence="1">
    <location>
        <begin position="141"/>
        <end position="164"/>
    </location>
</feature>
<feature type="transmembrane region" description="Helical" evidence="1">
    <location>
        <begin position="26"/>
        <end position="46"/>
    </location>
</feature>
<keyword evidence="1" id="KW-0812">Transmembrane</keyword>
<keyword evidence="3" id="KW-1185">Reference proteome</keyword>
<dbReference type="AlphaFoldDB" id="A0A0B4GBR8"/>
<feature type="transmembrane region" description="Helical" evidence="1">
    <location>
        <begin position="52"/>
        <end position="71"/>
    </location>
</feature>
<dbReference type="EMBL" id="AZNH01000044">
    <property type="protein sequence ID" value="KID84305.1"/>
    <property type="molecule type" value="Genomic_DNA"/>
</dbReference>
<comment type="caution">
    <text evidence="2">The sequence shown here is derived from an EMBL/GenBank/DDBJ whole genome shotgun (WGS) entry which is preliminary data.</text>
</comment>
<sequence length="171" mass="18347">MAAKPKAFAEPSSPIVGFCGFRNMDLMLRVLSVMLCIAILVVGGVATSRSGVILIGILGPPAATSILWSLVQFGFSLSKYEYLNFRSHFRMAIGIVITIGWVVAVICLGLFRSWWADGGSTFTYASDPDEERAAGDVVVRLTAAGLGLGCAATLTQIAICWVSFRRMTLHP</sequence>
<reference evidence="2 3" key="1">
    <citation type="journal article" date="2014" name="Proc. Natl. Acad. Sci. U.S.A.">
        <title>Trajectory and genomic determinants of fungal-pathogen speciation and host adaptation.</title>
        <authorList>
            <person name="Hu X."/>
            <person name="Xiao G."/>
            <person name="Zheng P."/>
            <person name="Shang Y."/>
            <person name="Su Y."/>
            <person name="Zhang X."/>
            <person name="Liu X."/>
            <person name="Zhan S."/>
            <person name="St Leger R.J."/>
            <person name="Wang C."/>
        </authorList>
    </citation>
    <scope>NUCLEOTIDE SEQUENCE [LARGE SCALE GENOMIC DNA]</scope>
    <source>
        <strain evidence="2 3">ARSEF 977</strain>
    </source>
</reference>
<dbReference type="Proteomes" id="UP000031192">
    <property type="component" value="Unassembled WGS sequence"/>
</dbReference>
<keyword evidence="1" id="KW-0472">Membrane</keyword>
<gene>
    <name evidence="2" type="ORF">MGU_08507</name>
</gene>
<feature type="transmembrane region" description="Helical" evidence="1">
    <location>
        <begin position="92"/>
        <end position="115"/>
    </location>
</feature>
<organism evidence="2 3">
    <name type="scientific">Metarhizium guizhouense (strain ARSEF 977)</name>
    <dbReference type="NCBI Taxonomy" id="1276136"/>
    <lineage>
        <taxon>Eukaryota</taxon>
        <taxon>Fungi</taxon>
        <taxon>Dikarya</taxon>
        <taxon>Ascomycota</taxon>
        <taxon>Pezizomycotina</taxon>
        <taxon>Sordariomycetes</taxon>
        <taxon>Hypocreomycetidae</taxon>
        <taxon>Hypocreales</taxon>
        <taxon>Clavicipitaceae</taxon>
        <taxon>Metarhizium</taxon>
    </lineage>
</organism>
<evidence type="ECO:0000313" key="3">
    <source>
        <dbReference type="Proteomes" id="UP000031192"/>
    </source>
</evidence>